<dbReference type="EMBL" id="GG662466">
    <property type="protein sequence ID" value="EAR83844.2"/>
    <property type="molecule type" value="Genomic_DNA"/>
</dbReference>
<sequence>FFKYQKYQNKRVFKYSNCKNIIKLLKHRLINYKLINTKKYKLKQNIQKVSIMETNTRQRCESVEDYTQNGYILNGCEVIGHENQQLQFIFLRQKNDKDSLFGCSYCIAERQYKGCKVISLIQALKVQHRQSLFRFPELNQKIEQDVLKAIQTTNSLEFDQEIERIFDSLSDRLKEEVKAIEEQAKQLIQDIREKGDEMKDSFTTITNCDKIRKCFESDTDYDNLLTNFNTIIQNIYSQLPQNNQEIKQKTQQYIDKLNTFKMEFSANLSKKILEAIKKISFVRQENIKMEQSQSSAITVQKEIYLKQENLSQNYGEDIIQLSQQELGGNLKKFYQPFKINQKRDNLQTLVIDDTKAKKMINQVYSDILDNQKTYRIFFKVNNYSKNSVFSIGLADISKNTEPLISNTKIAKVFNPKSQYEGLTFVEYGADISDCYGENKVFVFKFNISKNYAKIQTEDKSSSNTFENNIIFDQSIQYCFFIVNSTPSIEFEIVKVESKKN</sequence>
<gene>
    <name evidence="2" type="ORF">TTHERM_00824070</name>
</gene>
<organism evidence="2 3">
    <name type="scientific">Tetrahymena thermophila (strain SB210)</name>
    <dbReference type="NCBI Taxonomy" id="312017"/>
    <lineage>
        <taxon>Eukaryota</taxon>
        <taxon>Sar</taxon>
        <taxon>Alveolata</taxon>
        <taxon>Ciliophora</taxon>
        <taxon>Intramacronucleata</taxon>
        <taxon>Oligohymenophorea</taxon>
        <taxon>Hymenostomatida</taxon>
        <taxon>Tetrahymenina</taxon>
        <taxon>Tetrahymenidae</taxon>
        <taxon>Tetrahymena</taxon>
    </lineage>
</organism>
<proteinExistence type="predicted"/>
<dbReference type="Proteomes" id="UP000009168">
    <property type="component" value="Unassembled WGS sequence"/>
</dbReference>
<name>I7M5Z1_TETTS</name>
<dbReference type="InParanoid" id="I7M5Z1"/>
<evidence type="ECO:0000256" key="1">
    <source>
        <dbReference type="SAM" id="Coils"/>
    </source>
</evidence>
<evidence type="ECO:0000313" key="3">
    <source>
        <dbReference type="Proteomes" id="UP000009168"/>
    </source>
</evidence>
<dbReference type="RefSeq" id="XP_001031507.2">
    <property type="nucleotide sequence ID" value="XM_001031507.3"/>
</dbReference>
<dbReference type="KEGG" id="tet:TTHERM_00824070"/>
<protein>
    <submittedName>
        <fullName evidence="2">Uncharacterized protein</fullName>
    </submittedName>
</protein>
<dbReference type="Gene3D" id="1.20.120.20">
    <property type="entry name" value="Apolipoprotein"/>
    <property type="match status" value="1"/>
</dbReference>
<dbReference type="AlphaFoldDB" id="I7M5Z1"/>
<reference evidence="3" key="1">
    <citation type="journal article" date="2006" name="PLoS Biol.">
        <title>Macronuclear genome sequence of the ciliate Tetrahymena thermophila, a model eukaryote.</title>
        <authorList>
            <person name="Eisen J.A."/>
            <person name="Coyne R.S."/>
            <person name="Wu M."/>
            <person name="Wu D."/>
            <person name="Thiagarajan M."/>
            <person name="Wortman J.R."/>
            <person name="Badger J.H."/>
            <person name="Ren Q."/>
            <person name="Amedeo P."/>
            <person name="Jones K.M."/>
            <person name="Tallon L.J."/>
            <person name="Delcher A.L."/>
            <person name="Salzberg S.L."/>
            <person name="Silva J.C."/>
            <person name="Haas B.J."/>
            <person name="Majoros W.H."/>
            <person name="Farzad M."/>
            <person name="Carlton J.M."/>
            <person name="Smith R.K. Jr."/>
            <person name="Garg J."/>
            <person name="Pearlman R.E."/>
            <person name="Karrer K.M."/>
            <person name="Sun L."/>
            <person name="Manning G."/>
            <person name="Elde N.C."/>
            <person name="Turkewitz A.P."/>
            <person name="Asai D.J."/>
            <person name="Wilkes D.E."/>
            <person name="Wang Y."/>
            <person name="Cai H."/>
            <person name="Collins K."/>
            <person name="Stewart B.A."/>
            <person name="Lee S.R."/>
            <person name="Wilamowska K."/>
            <person name="Weinberg Z."/>
            <person name="Ruzzo W.L."/>
            <person name="Wloga D."/>
            <person name="Gaertig J."/>
            <person name="Frankel J."/>
            <person name="Tsao C.-C."/>
            <person name="Gorovsky M.A."/>
            <person name="Keeling P.J."/>
            <person name="Waller R.F."/>
            <person name="Patron N.J."/>
            <person name="Cherry J.M."/>
            <person name="Stover N.A."/>
            <person name="Krieger C.J."/>
            <person name="del Toro C."/>
            <person name="Ryder H.F."/>
            <person name="Williamson S.C."/>
            <person name="Barbeau R.A."/>
            <person name="Hamilton E.P."/>
            <person name="Orias E."/>
        </authorList>
    </citation>
    <scope>NUCLEOTIDE SEQUENCE [LARGE SCALE GENOMIC DNA]</scope>
    <source>
        <strain evidence="3">SB210</strain>
    </source>
</reference>
<keyword evidence="1" id="KW-0175">Coiled coil</keyword>
<evidence type="ECO:0000313" key="2">
    <source>
        <dbReference type="EMBL" id="EAR83844.2"/>
    </source>
</evidence>
<feature type="coiled-coil region" evidence="1">
    <location>
        <begin position="170"/>
        <end position="197"/>
    </location>
</feature>
<keyword evidence="3" id="KW-1185">Reference proteome</keyword>
<dbReference type="GeneID" id="7832279"/>
<feature type="non-terminal residue" evidence="2">
    <location>
        <position position="1"/>
    </location>
</feature>
<accession>I7M5Z1</accession>